<keyword evidence="2" id="KW-1133">Transmembrane helix</keyword>
<dbReference type="InterPro" id="IPR058625">
    <property type="entry name" value="MdtA-like_BSH"/>
</dbReference>
<dbReference type="EMBL" id="FNAV01000003">
    <property type="protein sequence ID" value="SDE40300.1"/>
    <property type="molecule type" value="Genomic_DNA"/>
</dbReference>
<keyword evidence="5" id="KW-1185">Reference proteome</keyword>
<evidence type="ECO:0000313" key="5">
    <source>
        <dbReference type="Proteomes" id="UP000198994"/>
    </source>
</evidence>
<evidence type="ECO:0000256" key="1">
    <source>
        <dbReference type="SAM" id="Coils"/>
    </source>
</evidence>
<name>A0A1G7CNE6_9RHOB</name>
<feature type="domain" description="Multidrug resistance protein MdtA-like barrel-sandwich hybrid" evidence="3">
    <location>
        <begin position="73"/>
        <end position="250"/>
    </location>
</feature>
<dbReference type="SUPFAM" id="SSF111369">
    <property type="entry name" value="HlyD-like secretion proteins"/>
    <property type="match status" value="2"/>
</dbReference>
<reference evidence="5" key="1">
    <citation type="submission" date="2016-10" db="EMBL/GenBank/DDBJ databases">
        <authorList>
            <person name="Varghese N."/>
            <person name="Submissions S."/>
        </authorList>
    </citation>
    <scope>NUCLEOTIDE SEQUENCE [LARGE SCALE GENOMIC DNA]</scope>
    <source>
        <strain evidence="5">DSM 10146</strain>
    </source>
</reference>
<dbReference type="PANTHER" id="PTHR30367">
    <property type="entry name" value="P-HYDROXYBENZOIC ACID EFFLUX PUMP SUBUNIT AAEA-RELATED"/>
    <property type="match status" value="1"/>
</dbReference>
<sequence length="411" mass="45055">MLEAILCSLVSLLPDYLFRRYGQGKRIGHEITLFSMWYELRWGLTIWLMLTISLITVLFYYHPASLTVNSYFRTVTILPQVSGRVSEIHVSNNQIVSAGDPLIELDGLSQRASLDAARAQLVETEVSATIAETDLALAEAGVAQARAALTQSQEELERNETLRDQGSSAVRLTEIERLENLVDQRQAQLQAAELQQQSAQQQIDQVIPARLESAKAQVALAQAELDKTVIVAGIDGQIEQFGLQVGDFISPLARPAGILVPTESGRNRFQAAFSQIAAQVIHTGMVGEMGCMSKPLDIIPMVVTQVQDVIPAGQIRPTDRLADPQDNVRPGSVLTYLEPLYPGEASRVPPGSSCIVMLYTDNHAKLEDETLPTGRKIFLHVVDTIGVVHAAGLRLRMLFMPVQQLVFSGGH</sequence>
<accession>A0A1G7CNE6</accession>
<feature type="transmembrane region" description="Helical" evidence="2">
    <location>
        <begin position="42"/>
        <end position="61"/>
    </location>
</feature>
<protein>
    <submittedName>
        <fullName evidence="4">Multidrug resistance efflux pump</fullName>
    </submittedName>
</protein>
<organism evidence="4 5">
    <name type="scientific">Salipiger thiooxidans</name>
    <dbReference type="NCBI Taxonomy" id="282683"/>
    <lineage>
        <taxon>Bacteria</taxon>
        <taxon>Pseudomonadati</taxon>
        <taxon>Pseudomonadota</taxon>
        <taxon>Alphaproteobacteria</taxon>
        <taxon>Rhodobacterales</taxon>
        <taxon>Roseobacteraceae</taxon>
        <taxon>Salipiger</taxon>
    </lineage>
</organism>
<keyword evidence="2" id="KW-0812">Transmembrane</keyword>
<dbReference type="Gene3D" id="1.10.287.470">
    <property type="entry name" value="Helix hairpin bin"/>
    <property type="match status" value="1"/>
</dbReference>
<dbReference type="Pfam" id="PF25917">
    <property type="entry name" value="BSH_RND"/>
    <property type="match status" value="1"/>
</dbReference>
<proteinExistence type="predicted"/>
<dbReference type="InterPro" id="IPR050393">
    <property type="entry name" value="MFP_Efflux_Pump"/>
</dbReference>
<keyword evidence="2" id="KW-0472">Membrane</keyword>
<gene>
    <name evidence="4" type="ORF">SAMN04488105_103228</name>
</gene>
<dbReference type="Gene3D" id="2.40.50.100">
    <property type="match status" value="1"/>
</dbReference>
<dbReference type="AlphaFoldDB" id="A0A1G7CNE6"/>
<evidence type="ECO:0000256" key="2">
    <source>
        <dbReference type="SAM" id="Phobius"/>
    </source>
</evidence>
<evidence type="ECO:0000259" key="3">
    <source>
        <dbReference type="Pfam" id="PF25917"/>
    </source>
</evidence>
<dbReference type="RefSeq" id="WP_089956445.1">
    <property type="nucleotide sequence ID" value="NZ_FNAV01000003.1"/>
</dbReference>
<dbReference type="PANTHER" id="PTHR30367:SF12">
    <property type="entry name" value="P-HYDROXYBENZOIC ACID EFFLUX PUMP SUBUNIT AAEA"/>
    <property type="match status" value="1"/>
</dbReference>
<dbReference type="OrthoDB" id="7929252at2"/>
<feature type="coiled-coil region" evidence="1">
    <location>
        <begin position="142"/>
        <end position="204"/>
    </location>
</feature>
<keyword evidence="1" id="KW-0175">Coiled coil</keyword>
<dbReference type="Proteomes" id="UP000198994">
    <property type="component" value="Unassembled WGS sequence"/>
</dbReference>
<dbReference type="STRING" id="282683.SAMN04488105_103228"/>
<evidence type="ECO:0000313" key="4">
    <source>
        <dbReference type="EMBL" id="SDE40300.1"/>
    </source>
</evidence>